<keyword evidence="3" id="KW-1185">Reference proteome</keyword>
<keyword evidence="1" id="KW-0812">Transmembrane</keyword>
<keyword evidence="1" id="KW-0472">Membrane</keyword>
<feature type="transmembrane region" description="Helical" evidence="1">
    <location>
        <begin position="51"/>
        <end position="70"/>
    </location>
</feature>
<feature type="transmembrane region" description="Helical" evidence="1">
    <location>
        <begin position="82"/>
        <end position="103"/>
    </location>
</feature>
<feature type="transmembrane region" description="Helical" evidence="1">
    <location>
        <begin position="20"/>
        <end position="39"/>
    </location>
</feature>
<evidence type="ECO:0000256" key="1">
    <source>
        <dbReference type="SAM" id="Phobius"/>
    </source>
</evidence>
<evidence type="ECO:0000313" key="2">
    <source>
        <dbReference type="EMBL" id="TJZ77597.1"/>
    </source>
</evidence>
<protein>
    <submittedName>
        <fullName evidence="2">Uncharacterized protein</fullName>
    </submittedName>
</protein>
<gene>
    <name evidence="2" type="ORF">FAZ21_04540</name>
</gene>
<dbReference type="Proteomes" id="UP000310016">
    <property type="component" value="Unassembled WGS sequence"/>
</dbReference>
<dbReference type="RefSeq" id="WP_136772071.1">
    <property type="nucleotide sequence ID" value="NZ_CP156074.1"/>
</dbReference>
<accession>A0A4U0Q8J8</accession>
<dbReference type="OrthoDB" id="8563419at2"/>
<dbReference type="AlphaFoldDB" id="A0A4U0Q8J8"/>
<reference evidence="2 3" key="1">
    <citation type="submission" date="2019-04" db="EMBL/GenBank/DDBJ databases">
        <title>Chitiniphilus eburnea sp. nov., a novel chitinolytic bacterium isolated from aquaculture sludge.</title>
        <authorList>
            <person name="Sheng M."/>
        </authorList>
    </citation>
    <scope>NUCLEOTIDE SEQUENCE [LARGE SCALE GENOMIC DNA]</scope>
    <source>
        <strain evidence="2 3">HX-2-15</strain>
    </source>
</reference>
<name>A0A4U0Q8J8_9NEIS</name>
<organism evidence="2 3">
    <name type="scientific">Chitiniphilus eburneus</name>
    <dbReference type="NCBI Taxonomy" id="2571148"/>
    <lineage>
        <taxon>Bacteria</taxon>
        <taxon>Pseudomonadati</taxon>
        <taxon>Pseudomonadota</taxon>
        <taxon>Betaproteobacteria</taxon>
        <taxon>Neisseriales</taxon>
        <taxon>Chitinibacteraceae</taxon>
        <taxon>Chitiniphilus</taxon>
    </lineage>
</organism>
<dbReference type="EMBL" id="SUMF01000002">
    <property type="protein sequence ID" value="TJZ77597.1"/>
    <property type="molecule type" value="Genomic_DNA"/>
</dbReference>
<proteinExistence type="predicted"/>
<evidence type="ECO:0000313" key="3">
    <source>
        <dbReference type="Proteomes" id="UP000310016"/>
    </source>
</evidence>
<comment type="caution">
    <text evidence="2">The sequence shown here is derived from an EMBL/GenBank/DDBJ whole genome shotgun (WGS) entry which is preliminary data.</text>
</comment>
<keyword evidence="1" id="KW-1133">Transmembrane helix</keyword>
<sequence>MTPQQREQREHELTMHVFSISAAMVGVCLTGIGLLRLLATNTHVERLGDEILAADAVLFMLACVLSFWSFKTDRHLLALRRVIDGVFMLALGCMVLVCALIAYELV</sequence>